<evidence type="ECO:0000256" key="3">
    <source>
        <dbReference type="ARBA" id="ARBA00022889"/>
    </source>
</evidence>
<dbReference type="AlphaFoldDB" id="A0A3M0K7Y3"/>
<evidence type="ECO:0000256" key="4">
    <source>
        <dbReference type="ARBA" id="ARBA00023180"/>
    </source>
</evidence>
<dbReference type="Gene3D" id="2.60.40.60">
    <property type="entry name" value="Cadherins"/>
    <property type="match status" value="1"/>
</dbReference>
<evidence type="ECO:0000259" key="5">
    <source>
        <dbReference type="Pfam" id="PF08758"/>
    </source>
</evidence>
<dbReference type="OrthoDB" id="9933746at2759"/>
<keyword evidence="2" id="KW-1003">Cell membrane</keyword>
<dbReference type="GO" id="GO:0007155">
    <property type="term" value="P:cell adhesion"/>
    <property type="evidence" value="ECO:0007669"/>
    <property type="project" value="UniProtKB-KW"/>
</dbReference>
<name>A0A3M0K7Y3_HIRRU</name>
<evidence type="ECO:0000313" key="7">
    <source>
        <dbReference type="Proteomes" id="UP000269221"/>
    </source>
</evidence>
<evidence type="ECO:0000256" key="2">
    <source>
        <dbReference type="ARBA" id="ARBA00022475"/>
    </source>
</evidence>
<dbReference type="Proteomes" id="UP000269221">
    <property type="component" value="Unassembled WGS sequence"/>
</dbReference>
<protein>
    <recommendedName>
        <fullName evidence="5">Cadherin prodomain domain-containing protein</fullName>
    </recommendedName>
</protein>
<feature type="domain" description="Cadherin prodomain" evidence="5">
    <location>
        <begin position="112"/>
        <end position="169"/>
    </location>
</feature>
<proteinExistence type="predicted"/>
<comment type="subcellular location">
    <subcellularLocation>
        <location evidence="1">Cell membrane</location>
    </subcellularLocation>
</comment>
<organism evidence="6 7">
    <name type="scientific">Hirundo rustica rustica</name>
    <dbReference type="NCBI Taxonomy" id="333673"/>
    <lineage>
        <taxon>Eukaryota</taxon>
        <taxon>Metazoa</taxon>
        <taxon>Chordata</taxon>
        <taxon>Craniata</taxon>
        <taxon>Vertebrata</taxon>
        <taxon>Euteleostomi</taxon>
        <taxon>Archelosauria</taxon>
        <taxon>Archosauria</taxon>
        <taxon>Dinosauria</taxon>
        <taxon>Saurischia</taxon>
        <taxon>Theropoda</taxon>
        <taxon>Coelurosauria</taxon>
        <taxon>Aves</taxon>
        <taxon>Neognathae</taxon>
        <taxon>Neoaves</taxon>
        <taxon>Telluraves</taxon>
        <taxon>Australaves</taxon>
        <taxon>Passeriformes</taxon>
        <taxon>Sylvioidea</taxon>
        <taxon>Hirundinidae</taxon>
        <taxon>Hirundo</taxon>
    </lineage>
</organism>
<keyword evidence="2" id="KW-0472">Membrane</keyword>
<reference evidence="6 7" key="1">
    <citation type="submission" date="2018-07" db="EMBL/GenBank/DDBJ databases">
        <title>A high quality draft genome assembly of the barn swallow (H. rustica rustica).</title>
        <authorList>
            <person name="Formenti G."/>
            <person name="Chiara M."/>
            <person name="Poveda L."/>
            <person name="Francoijs K.-J."/>
            <person name="Bonisoli-Alquati A."/>
            <person name="Canova L."/>
            <person name="Gianfranceschi L."/>
            <person name="Horner D.S."/>
            <person name="Saino N."/>
        </authorList>
    </citation>
    <scope>NUCLEOTIDE SEQUENCE [LARGE SCALE GENOMIC DNA]</scope>
    <source>
        <strain evidence="6">Chelidonia</strain>
        <tissue evidence="6">Blood</tissue>
    </source>
</reference>
<keyword evidence="7" id="KW-1185">Reference proteome</keyword>
<dbReference type="Pfam" id="PF08758">
    <property type="entry name" value="Cadherin_pro"/>
    <property type="match status" value="1"/>
</dbReference>
<dbReference type="EMBL" id="QRBI01000116">
    <property type="protein sequence ID" value="RMC09269.1"/>
    <property type="molecule type" value="Genomic_DNA"/>
</dbReference>
<dbReference type="STRING" id="333673.A0A3M0K7Y3"/>
<evidence type="ECO:0000256" key="1">
    <source>
        <dbReference type="ARBA" id="ARBA00004236"/>
    </source>
</evidence>
<comment type="caution">
    <text evidence="6">The sequence shown here is derived from an EMBL/GenBank/DDBJ whole genome shotgun (WGS) entry which is preliminary data.</text>
</comment>
<accession>A0A3M0K7Y3</accession>
<gene>
    <name evidence="6" type="ORF">DUI87_14277</name>
</gene>
<dbReference type="GO" id="GO:0005886">
    <property type="term" value="C:plasma membrane"/>
    <property type="evidence" value="ECO:0007669"/>
    <property type="project" value="UniProtKB-SubCell"/>
</dbReference>
<sequence>MGFLVWTESLALESHIKPIIQEGTFSQVWLRDSCNAMDGKCNAVDEEAPQSSPECLAGKVSVVSARPSSLGCVAAPGTCYSQLKSGKFWVFAPALPQKPHELKEAKIPSEEHVKFDDCKGNNKLNFEVSNPDFTVELDGNLVALKNVSEAGRALFVHARSEHAEDMAEIFILEANEKRGALKDRDCKYYGYEIKSADSLKSYMYGFLPWNR</sequence>
<dbReference type="InterPro" id="IPR014868">
    <property type="entry name" value="Cadherin_pro_dom"/>
</dbReference>
<evidence type="ECO:0000313" key="6">
    <source>
        <dbReference type="EMBL" id="RMC09269.1"/>
    </source>
</evidence>
<keyword evidence="3" id="KW-0130">Cell adhesion</keyword>
<keyword evidence="4" id="KW-0325">Glycoprotein</keyword>